<accession>A0ABS9EGS9</accession>
<dbReference type="EMBL" id="JAKGTH010000009">
    <property type="protein sequence ID" value="MCF4102066.1"/>
    <property type="molecule type" value="Genomic_DNA"/>
</dbReference>
<organism evidence="2 3">
    <name type="scientific">Gillisia lutea</name>
    <dbReference type="NCBI Taxonomy" id="2909668"/>
    <lineage>
        <taxon>Bacteria</taxon>
        <taxon>Pseudomonadati</taxon>
        <taxon>Bacteroidota</taxon>
        <taxon>Flavobacteriia</taxon>
        <taxon>Flavobacteriales</taxon>
        <taxon>Flavobacteriaceae</taxon>
        <taxon>Gillisia</taxon>
    </lineage>
</organism>
<gene>
    <name evidence="2" type="ORF">L1I30_10340</name>
</gene>
<evidence type="ECO:0000313" key="3">
    <source>
        <dbReference type="Proteomes" id="UP001179363"/>
    </source>
</evidence>
<keyword evidence="1" id="KW-1133">Transmembrane helix</keyword>
<dbReference type="RefSeq" id="WP_236134215.1">
    <property type="nucleotide sequence ID" value="NZ_JAKGTH010000009.1"/>
</dbReference>
<keyword evidence="3" id="KW-1185">Reference proteome</keyword>
<comment type="caution">
    <text evidence="2">The sequence shown here is derived from an EMBL/GenBank/DDBJ whole genome shotgun (WGS) entry which is preliminary data.</text>
</comment>
<evidence type="ECO:0000313" key="2">
    <source>
        <dbReference type="EMBL" id="MCF4102066.1"/>
    </source>
</evidence>
<protein>
    <submittedName>
        <fullName evidence="2">DUF1328 domain-containing protein</fullName>
    </submittedName>
</protein>
<proteinExistence type="predicted"/>
<sequence>MKNYTLLFLIMTVVTGLIGFAGLNFYGIEVVRVLFLIFADLLVISVISKLFFPTTDDMRLQRVKK</sequence>
<name>A0ABS9EGS9_9FLAO</name>
<feature type="transmembrane region" description="Helical" evidence="1">
    <location>
        <begin position="7"/>
        <end position="27"/>
    </location>
</feature>
<dbReference type="Proteomes" id="UP001179363">
    <property type="component" value="Unassembled WGS sequence"/>
</dbReference>
<reference evidence="2" key="1">
    <citation type="submission" date="2022-01" db="EMBL/GenBank/DDBJ databases">
        <title>Gillisia lutea sp. nov., isolated from marine plastic residues from the Malvarosa beach (Valencia, Spain).</title>
        <authorList>
            <person name="Vidal-Verdu A."/>
            <person name="Molina-Menor E."/>
            <person name="Satari L."/>
            <person name="Pascual J."/>
            <person name="Pereto J."/>
            <person name="Porcar M."/>
        </authorList>
    </citation>
    <scope>NUCLEOTIDE SEQUENCE</scope>
    <source>
        <strain evidence="2">M10.2A</strain>
    </source>
</reference>
<evidence type="ECO:0000256" key="1">
    <source>
        <dbReference type="SAM" id="Phobius"/>
    </source>
</evidence>
<feature type="transmembrane region" description="Helical" evidence="1">
    <location>
        <begin position="33"/>
        <end position="52"/>
    </location>
</feature>
<keyword evidence="1" id="KW-0472">Membrane</keyword>
<keyword evidence="1" id="KW-0812">Transmembrane</keyword>